<dbReference type="NCBIfam" id="NF007144">
    <property type="entry name" value="PRK09585.2-3"/>
    <property type="match status" value="1"/>
</dbReference>
<proteinExistence type="predicted"/>
<sequence length="353" mass="38936">MNSMRIIGIMSGTSLDGIDMVCVDFDFSEDQLKWDIIATSFFEYDEEWRYKLANAHLLSATDLLTLDVEYGQYLGHKSNTFIQEKNLSQIDAIASHGHTIFHQPNKKFTLQIGHGAHIQAITKFKVISDFRSQDVALGGQGAPLVPIGDRLLFADYNACVNLGGFANISFDDSTGKRIAFDICPVNFVLNSLCREIGMDYDFNGEIASKGIVDSNLLNELNSLPFYQQSAPKSLGREWVETHMDSILSTSSISIESKIATFTQHVAYQIAEVLNENQLNRVLFSGGGAKNLTLISHLENQTQSEIIITNNQITDYKEALIFALLGALKLKGEINILSSVTGASRDSSGGIIYS</sequence>
<comment type="caution">
    <text evidence="1">The sequence shown here is derived from an EMBL/GenBank/DDBJ whole genome shotgun (WGS) entry which is preliminary data.</text>
</comment>
<gene>
    <name evidence="1" type="ORF">NMK71_03405</name>
</gene>
<dbReference type="EC" id="2.7.1.170" evidence="1"/>
<reference evidence="1" key="1">
    <citation type="submission" date="2022-07" db="EMBL/GenBank/DDBJ databases">
        <title>Description and genome-wide analysis of Profundicola chukchiensis gen. nov., sp. nov., marine bacteria isolated from bottom sediments of the Chukchi Sea.</title>
        <authorList>
            <person name="Romanenko L."/>
            <person name="Otstavnykh N."/>
            <person name="Kurilenko V."/>
            <person name="Eremeev V."/>
            <person name="Velansky P."/>
            <person name="Mikhailov V."/>
            <person name="Isaeva M."/>
        </authorList>
    </citation>
    <scope>NUCLEOTIDE SEQUENCE</scope>
    <source>
        <strain evidence="1">KMM 9713</strain>
    </source>
</reference>
<name>A0A9X4RV64_9FLAO</name>
<evidence type="ECO:0000313" key="2">
    <source>
        <dbReference type="Proteomes" id="UP001152599"/>
    </source>
</evidence>
<organism evidence="1 2">
    <name type="scientific">Profundicola chukchiensis</name>
    <dbReference type="NCBI Taxonomy" id="2961959"/>
    <lineage>
        <taxon>Bacteria</taxon>
        <taxon>Pseudomonadati</taxon>
        <taxon>Bacteroidota</taxon>
        <taxon>Flavobacteriia</taxon>
        <taxon>Flavobacteriales</taxon>
        <taxon>Weeksellaceae</taxon>
        <taxon>Profundicola</taxon>
    </lineage>
</organism>
<dbReference type="GO" id="GO:0005524">
    <property type="term" value="F:ATP binding"/>
    <property type="evidence" value="ECO:0007669"/>
    <property type="project" value="InterPro"/>
</dbReference>
<dbReference type="Pfam" id="PF03702">
    <property type="entry name" value="AnmK"/>
    <property type="match status" value="1"/>
</dbReference>
<dbReference type="InterPro" id="IPR043129">
    <property type="entry name" value="ATPase_NBD"/>
</dbReference>
<dbReference type="EMBL" id="JANCMU010000001">
    <property type="protein sequence ID" value="MDG4945450.1"/>
    <property type="molecule type" value="Genomic_DNA"/>
</dbReference>
<dbReference type="Proteomes" id="UP001152599">
    <property type="component" value="Unassembled WGS sequence"/>
</dbReference>
<dbReference type="AlphaFoldDB" id="A0A9X4RV64"/>
<dbReference type="GO" id="GO:0016301">
    <property type="term" value="F:kinase activity"/>
    <property type="evidence" value="ECO:0007669"/>
    <property type="project" value="UniProtKB-KW"/>
</dbReference>
<dbReference type="PANTHER" id="PTHR30605:SF0">
    <property type="entry name" value="ANHYDRO-N-ACETYLMURAMIC ACID KINASE"/>
    <property type="match status" value="1"/>
</dbReference>
<keyword evidence="1" id="KW-0808">Transferase</keyword>
<protein>
    <submittedName>
        <fullName evidence="1">Anhydro-N-acetylmuramic acid kinase</fullName>
        <ecNumber evidence="1">2.7.1.170</ecNumber>
    </submittedName>
</protein>
<dbReference type="RefSeq" id="WP_304420061.1">
    <property type="nucleotide sequence ID" value="NZ_JANCMU010000001.1"/>
</dbReference>
<dbReference type="GO" id="GO:0016773">
    <property type="term" value="F:phosphotransferase activity, alcohol group as acceptor"/>
    <property type="evidence" value="ECO:0007669"/>
    <property type="project" value="InterPro"/>
</dbReference>
<dbReference type="GO" id="GO:0009254">
    <property type="term" value="P:peptidoglycan turnover"/>
    <property type="evidence" value="ECO:0007669"/>
    <property type="project" value="InterPro"/>
</dbReference>
<dbReference type="PANTHER" id="PTHR30605">
    <property type="entry name" value="ANHYDRO-N-ACETYLMURAMIC ACID KINASE"/>
    <property type="match status" value="1"/>
</dbReference>
<accession>A0A9X4RV64</accession>
<keyword evidence="1" id="KW-0418">Kinase</keyword>
<keyword evidence="2" id="KW-1185">Reference proteome</keyword>
<dbReference type="InterPro" id="IPR005338">
    <property type="entry name" value="Anhydro_N_Ac-Mur_kinase"/>
</dbReference>
<dbReference type="GO" id="GO:0006040">
    <property type="term" value="P:amino sugar metabolic process"/>
    <property type="evidence" value="ECO:0007669"/>
    <property type="project" value="InterPro"/>
</dbReference>
<dbReference type="Gene3D" id="3.30.420.40">
    <property type="match status" value="2"/>
</dbReference>
<dbReference type="SUPFAM" id="SSF53067">
    <property type="entry name" value="Actin-like ATPase domain"/>
    <property type="match status" value="1"/>
</dbReference>
<evidence type="ECO:0000313" key="1">
    <source>
        <dbReference type="EMBL" id="MDG4945450.1"/>
    </source>
</evidence>